<dbReference type="InParanoid" id="S7W6S3"/>
<sequence>MNKRNIIYFSFISTFLFIICIITYIIIRLHLNEYINVNGYPIAYLENKRGICYINTLFQLFYGGSVGRFFIENNFDANSVEHKFKNIFMKMKNGGKINLQDDYITLFKSMNFDKKEYKTGGDSRRLLYLVIKYLIKNKKNKNYGNFRKIFEGIAASTIEKNSIKKYNFDRVNIEKEIYKIKKNLYGIYPQTISLLFSGYFKYNINYVKNNLKFNIKIKNKKYDLRSIAVLTGKGDKPTHIYSIIKAKKDWFILNDLKIKKIQQNEIYSHIISINILFYEANE</sequence>
<name>S7W6S3_SPRLO</name>
<dbReference type="EMBL" id="ATCN01000733">
    <property type="protein sequence ID" value="EPR78515.1"/>
    <property type="molecule type" value="Genomic_DNA"/>
</dbReference>
<dbReference type="HOGENOM" id="CLU_918819_0_0_1"/>
<dbReference type="AlphaFoldDB" id="S7W6S3"/>
<evidence type="ECO:0008006" key="4">
    <source>
        <dbReference type="Google" id="ProtNLM"/>
    </source>
</evidence>
<dbReference type="InterPro" id="IPR038765">
    <property type="entry name" value="Papain-like_cys_pep_sf"/>
</dbReference>
<dbReference type="VEuPathDB" id="MicrosporidiaDB:SLOPH_1126"/>
<evidence type="ECO:0000313" key="3">
    <source>
        <dbReference type="Proteomes" id="UP000014978"/>
    </source>
</evidence>
<dbReference type="Proteomes" id="UP000014978">
    <property type="component" value="Unassembled WGS sequence"/>
</dbReference>
<dbReference type="SUPFAM" id="SSF54001">
    <property type="entry name" value="Cysteine proteinases"/>
    <property type="match status" value="1"/>
</dbReference>
<evidence type="ECO:0000256" key="1">
    <source>
        <dbReference type="SAM" id="Phobius"/>
    </source>
</evidence>
<keyword evidence="3" id="KW-1185">Reference proteome</keyword>
<gene>
    <name evidence="2" type="ORF">SLOPH_1126</name>
</gene>
<keyword evidence="1" id="KW-1133">Transmembrane helix</keyword>
<feature type="transmembrane region" description="Helical" evidence="1">
    <location>
        <begin position="6"/>
        <end position="27"/>
    </location>
</feature>
<proteinExistence type="predicted"/>
<organism evidence="2 3">
    <name type="scientific">Spraguea lophii (strain 42_110)</name>
    <name type="common">Microsporidian parasite</name>
    <dbReference type="NCBI Taxonomy" id="1358809"/>
    <lineage>
        <taxon>Eukaryota</taxon>
        <taxon>Fungi</taxon>
        <taxon>Fungi incertae sedis</taxon>
        <taxon>Microsporidia</taxon>
        <taxon>Spragueidae</taxon>
        <taxon>Spraguea</taxon>
    </lineage>
</organism>
<accession>S7W6S3</accession>
<keyword evidence="1" id="KW-0812">Transmembrane</keyword>
<reference evidence="3" key="1">
    <citation type="journal article" date="2013" name="PLoS Genet.">
        <title>The genome of Spraguea lophii and the basis of host-microsporidian interactions.</title>
        <authorList>
            <person name="Campbell S.E."/>
            <person name="Williams T.A."/>
            <person name="Yousuf A."/>
            <person name="Soanes D.M."/>
            <person name="Paszkiewicz K.H."/>
            <person name="Williams B.A.P."/>
        </authorList>
    </citation>
    <scope>NUCLEOTIDE SEQUENCE [LARGE SCALE GENOMIC DNA]</scope>
    <source>
        <strain evidence="3">42_110</strain>
    </source>
</reference>
<dbReference type="Gene3D" id="3.90.70.10">
    <property type="entry name" value="Cysteine proteinases"/>
    <property type="match status" value="1"/>
</dbReference>
<evidence type="ECO:0000313" key="2">
    <source>
        <dbReference type="EMBL" id="EPR78515.1"/>
    </source>
</evidence>
<protein>
    <recommendedName>
        <fullName evidence="4">USP domain-containing protein</fullName>
    </recommendedName>
</protein>
<comment type="caution">
    <text evidence="2">The sequence shown here is derived from an EMBL/GenBank/DDBJ whole genome shotgun (WGS) entry which is preliminary data.</text>
</comment>
<keyword evidence="1" id="KW-0472">Membrane</keyword>